<accession>F2DVJ3</accession>
<feature type="compositionally biased region" description="Basic and acidic residues" evidence="1">
    <location>
        <begin position="30"/>
        <end position="47"/>
    </location>
</feature>
<dbReference type="EMBL" id="AK367911">
    <property type="protein sequence ID" value="BAJ99114.1"/>
    <property type="molecule type" value="mRNA"/>
</dbReference>
<evidence type="ECO:0000313" key="2">
    <source>
        <dbReference type="EMBL" id="BAJ99114.1"/>
    </source>
</evidence>
<reference evidence="2" key="1">
    <citation type="journal article" date="2011" name="Plant Physiol.">
        <title>Comprehensive sequence analysis of 24,783 barley full-length cDNAs derived from 12 clone libraries.</title>
        <authorList>
            <person name="Matsumoto T."/>
            <person name="Tanaka T."/>
            <person name="Sakai H."/>
            <person name="Amano N."/>
            <person name="Kanamori H."/>
            <person name="Kurita K."/>
            <person name="Kikuta A."/>
            <person name="Kamiya K."/>
            <person name="Yamamoto M."/>
            <person name="Ikawa H."/>
            <person name="Fujii N."/>
            <person name="Hori K."/>
            <person name="Itoh T."/>
            <person name="Sato K."/>
        </authorList>
    </citation>
    <scope>NUCLEOTIDE SEQUENCE</scope>
    <source>
        <tissue evidence="2">Shoot and root</tissue>
    </source>
</reference>
<proteinExistence type="evidence at transcript level"/>
<feature type="compositionally biased region" description="Polar residues" evidence="1">
    <location>
        <begin position="7"/>
        <end position="28"/>
    </location>
</feature>
<protein>
    <submittedName>
        <fullName evidence="2">Predicted protein</fullName>
    </submittedName>
</protein>
<feature type="region of interest" description="Disordered" evidence="1">
    <location>
        <begin position="1"/>
        <end position="49"/>
    </location>
</feature>
<sequence>MKREGNLPNNIFLSPPSTHVTFNGSNLRPYQRESEPVDHSRQPDHPPRYSINTDTSNSSNAFAHLASEISNLRSEFTRLIQKDVQGEKAREDRTKLLPQHK</sequence>
<name>F2DVJ3_HORVV</name>
<organism evidence="2">
    <name type="scientific">Hordeum vulgare subsp. vulgare</name>
    <name type="common">Domesticated barley</name>
    <dbReference type="NCBI Taxonomy" id="112509"/>
    <lineage>
        <taxon>Eukaryota</taxon>
        <taxon>Viridiplantae</taxon>
        <taxon>Streptophyta</taxon>
        <taxon>Embryophyta</taxon>
        <taxon>Tracheophyta</taxon>
        <taxon>Spermatophyta</taxon>
        <taxon>Magnoliopsida</taxon>
        <taxon>Liliopsida</taxon>
        <taxon>Poales</taxon>
        <taxon>Poaceae</taxon>
        <taxon>BOP clade</taxon>
        <taxon>Pooideae</taxon>
        <taxon>Triticodae</taxon>
        <taxon>Triticeae</taxon>
        <taxon>Hordeinae</taxon>
        <taxon>Hordeum</taxon>
    </lineage>
</organism>
<dbReference type="AlphaFoldDB" id="F2DVJ3"/>
<evidence type="ECO:0000256" key="1">
    <source>
        <dbReference type="SAM" id="MobiDB-lite"/>
    </source>
</evidence>